<sequence>MVTIYGGGHHHRPPPVTIEPVIFSYKPKSYTTVFVSLFVFVLIVAITFLIGLGILTDGFKHITVEERCRERWSTKPSLTAFSSNSQQSQYPHSRPRPSSIDTNLPPLPPSTTNQHQQQIPSFKEINSFSSSSNSNSNNNNNNNVCLTPDCVRIASSILTNMNSKVNPCENFYEFACGSYNGIKQVPESEKKITLFTEARTRLKYEIRELIDDTSLRDSANNNKSSTSDISKLVYIYYDSCMDDQAQDLLDLMPIFSLISSFGGWALLQNAKFEQRDFSWEILETNLQLLGINGLFKFTIKQSMPITVSSNGAANGAGYLIVSQPQLLLGDRKLYSNSLGKNEYLQNYRTYMMDLLELFGADSEASEPQLNNVLNFERKIANITTPSSKLVKVNIQTLKTKFPKIIWKNVFNTEFFNLLPGFTESNLPLLVDMEYLQKLQTILSTTEAQTINDYLMWKLLSSFNAYLPQRYRIPHETITTVLKGQTIKPLWEECINEVIERLPIPMITIYNRLFNDGRYSKIEKVEIERIIGDMKEALSQIILNIDWMDEETRAAATEKLKHLKVNFNILKNFQTPNFENEIMTQFNGLKLIGNTYFENTISIRKLQQKNEFKKLNSSNFLNNFSSLTFEAFIELIPFNLYQSNEIILPTSLLQFPFYVINAPNSINYGSIGAIISRELTHNFDDYGANFDEVGARKNWWKEDTVKFFDSKKQCFIAQYNNKADSISGKKLDGKRTLRENIADNGSLRTAYAAYNLRLARQPDTLKLPALSNYTDHQLYFIAYANTYCESVKINSAQQLLDSEKTSPGLFRVNVPLQNFPAFSQAFYCPIGSGMNPYEKCRIW</sequence>
<name>A0AC34F380_9BILA</name>
<dbReference type="WBParaSite" id="ES5_v2.g11428.t1">
    <property type="protein sequence ID" value="ES5_v2.g11428.t1"/>
    <property type="gene ID" value="ES5_v2.g11428"/>
</dbReference>
<protein>
    <submittedName>
        <fullName evidence="2">Uncharacterized protein</fullName>
    </submittedName>
</protein>
<evidence type="ECO:0000313" key="2">
    <source>
        <dbReference type="WBParaSite" id="ES5_v2.g11428.t1"/>
    </source>
</evidence>
<dbReference type="Proteomes" id="UP000887579">
    <property type="component" value="Unplaced"/>
</dbReference>
<proteinExistence type="predicted"/>
<accession>A0AC34F380</accession>
<organism evidence="1 2">
    <name type="scientific">Panagrolaimus sp. ES5</name>
    <dbReference type="NCBI Taxonomy" id="591445"/>
    <lineage>
        <taxon>Eukaryota</taxon>
        <taxon>Metazoa</taxon>
        <taxon>Ecdysozoa</taxon>
        <taxon>Nematoda</taxon>
        <taxon>Chromadorea</taxon>
        <taxon>Rhabditida</taxon>
        <taxon>Tylenchina</taxon>
        <taxon>Panagrolaimomorpha</taxon>
        <taxon>Panagrolaimoidea</taxon>
        <taxon>Panagrolaimidae</taxon>
        <taxon>Panagrolaimus</taxon>
    </lineage>
</organism>
<reference evidence="2" key="1">
    <citation type="submission" date="2022-11" db="UniProtKB">
        <authorList>
            <consortium name="WormBaseParasite"/>
        </authorList>
    </citation>
    <scope>IDENTIFICATION</scope>
</reference>
<evidence type="ECO:0000313" key="1">
    <source>
        <dbReference type="Proteomes" id="UP000887579"/>
    </source>
</evidence>